<evidence type="ECO:0000313" key="6">
    <source>
        <dbReference type="Proteomes" id="UP000277580"/>
    </source>
</evidence>
<evidence type="ECO:0000256" key="2">
    <source>
        <dbReference type="ARBA" id="ARBA00022602"/>
    </source>
</evidence>
<dbReference type="OrthoDB" id="5358702at2759"/>
<dbReference type="InterPro" id="IPR002088">
    <property type="entry name" value="Prenyl_trans_a"/>
</dbReference>
<evidence type="ECO:0000256" key="4">
    <source>
        <dbReference type="ARBA" id="ARBA00022737"/>
    </source>
</evidence>
<dbReference type="GO" id="GO:0008318">
    <property type="term" value="F:protein prenyltransferase activity"/>
    <property type="evidence" value="ECO:0007669"/>
    <property type="project" value="InterPro"/>
</dbReference>
<protein>
    <recommendedName>
        <fullName evidence="7">Protein prenylyltransferase</fullName>
    </recommendedName>
</protein>
<sequence length="348" mass="38650">MASPDPSPASELTAFFHAHRNTPVSIEFHPPHTPLLTSGPHIAIPKTHLLAAFPAAYHTFSTLHPTTTPWSASDARALLDATLILILVAAEHTTAVNTRRRILQLELSEDVVTPREEMALLQGVLTSHLAKHNKSPSLWGYRQWIVERCGVGVLGDGGLVGELEVVRRSGEAHPRNYYAWSYARFIVDKFYSCGDGSPCPGNDAPPPPPPPLLRELVESHAALCRTHVSDTSFWSFLLFLFWRARESTSSGDDCGYIFSITKDAAIYAHDMARGHESVWIFIRTVIVDEKLQLKDAERQELIGMVEGWVQEAETAGNEDEELVIEKEALRWISRRSTTASETPLAAEK</sequence>
<dbReference type="InParanoid" id="A0A3N4KCI5"/>
<gene>
    <name evidence="5" type="ORF">P167DRAFT_540403</name>
</gene>
<proteinExistence type="inferred from homology"/>
<dbReference type="Proteomes" id="UP000277580">
    <property type="component" value="Unassembled WGS sequence"/>
</dbReference>
<keyword evidence="4" id="KW-0677">Repeat</keyword>
<dbReference type="FunCoup" id="A0A3N4KCI5">
    <property type="interactions" value="7"/>
</dbReference>
<keyword evidence="2" id="KW-0637">Prenyltransferase</keyword>
<keyword evidence="6" id="KW-1185">Reference proteome</keyword>
<name>A0A3N4KCI5_9PEZI</name>
<dbReference type="Gene3D" id="1.25.40.120">
    <property type="entry name" value="Protein prenylyltransferase"/>
    <property type="match status" value="1"/>
</dbReference>
<dbReference type="AlphaFoldDB" id="A0A3N4KCI5"/>
<evidence type="ECO:0000256" key="1">
    <source>
        <dbReference type="ARBA" id="ARBA00006734"/>
    </source>
</evidence>
<reference evidence="5 6" key="1">
    <citation type="journal article" date="2018" name="Nat. Ecol. Evol.">
        <title>Pezizomycetes genomes reveal the molecular basis of ectomycorrhizal truffle lifestyle.</title>
        <authorList>
            <person name="Murat C."/>
            <person name="Payen T."/>
            <person name="Noel B."/>
            <person name="Kuo A."/>
            <person name="Morin E."/>
            <person name="Chen J."/>
            <person name="Kohler A."/>
            <person name="Krizsan K."/>
            <person name="Balestrini R."/>
            <person name="Da Silva C."/>
            <person name="Montanini B."/>
            <person name="Hainaut M."/>
            <person name="Levati E."/>
            <person name="Barry K.W."/>
            <person name="Belfiori B."/>
            <person name="Cichocki N."/>
            <person name="Clum A."/>
            <person name="Dockter R.B."/>
            <person name="Fauchery L."/>
            <person name="Guy J."/>
            <person name="Iotti M."/>
            <person name="Le Tacon F."/>
            <person name="Lindquist E.A."/>
            <person name="Lipzen A."/>
            <person name="Malagnac F."/>
            <person name="Mello A."/>
            <person name="Molinier V."/>
            <person name="Miyauchi S."/>
            <person name="Poulain J."/>
            <person name="Riccioni C."/>
            <person name="Rubini A."/>
            <person name="Sitrit Y."/>
            <person name="Splivallo R."/>
            <person name="Traeger S."/>
            <person name="Wang M."/>
            <person name="Zifcakova L."/>
            <person name="Wipf D."/>
            <person name="Zambonelli A."/>
            <person name="Paolocci F."/>
            <person name="Nowrousian M."/>
            <person name="Ottonello S."/>
            <person name="Baldrian P."/>
            <person name="Spatafora J.W."/>
            <person name="Henrissat B."/>
            <person name="Nagy L.G."/>
            <person name="Aury J.M."/>
            <person name="Wincker P."/>
            <person name="Grigoriev I.V."/>
            <person name="Bonfante P."/>
            <person name="Martin F.M."/>
        </authorList>
    </citation>
    <scope>NUCLEOTIDE SEQUENCE [LARGE SCALE GENOMIC DNA]</scope>
    <source>
        <strain evidence="5 6">CCBAS932</strain>
    </source>
</reference>
<dbReference type="PANTHER" id="PTHR11129">
    <property type="entry name" value="PROTEIN FARNESYLTRANSFERASE ALPHA SUBUNIT/RAB GERANYLGERANYL TRANSFERASE ALPHA SUBUNIT"/>
    <property type="match status" value="1"/>
</dbReference>
<dbReference type="PANTHER" id="PTHR11129:SF3">
    <property type="entry name" value="PROTEIN PRENYLTRANSFERASE ALPHA SUBUNIT REPEAT-CONTAINING PROTEIN 1"/>
    <property type="match status" value="1"/>
</dbReference>
<evidence type="ECO:0000256" key="3">
    <source>
        <dbReference type="ARBA" id="ARBA00022679"/>
    </source>
</evidence>
<comment type="similarity">
    <text evidence="1">Belongs to the protein prenyltransferase subunit alpha family.</text>
</comment>
<dbReference type="EMBL" id="ML119198">
    <property type="protein sequence ID" value="RPB07032.1"/>
    <property type="molecule type" value="Genomic_DNA"/>
</dbReference>
<evidence type="ECO:0008006" key="7">
    <source>
        <dbReference type="Google" id="ProtNLM"/>
    </source>
</evidence>
<dbReference type="Pfam" id="PF01239">
    <property type="entry name" value="PPTA"/>
    <property type="match status" value="1"/>
</dbReference>
<keyword evidence="3" id="KW-0808">Transferase</keyword>
<accession>A0A3N4KCI5</accession>
<organism evidence="5 6">
    <name type="scientific">Morchella conica CCBAS932</name>
    <dbReference type="NCBI Taxonomy" id="1392247"/>
    <lineage>
        <taxon>Eukaryota</taxon>
        <taxon>Fungi</taxon>
        <taxon>Dikarya</taxon>
        <taxon>Ascomycota</taxon>
        <taxon>Pezizomycotina</taxon>
        <taxon>Pezizomycetes</taxon>
        <taxon>Pezizales</taxon>
        <taxon>Morchellaceae</taxon>
        <taxon>Morchella</taxon>
    </lineage>
</organism>
<dbReference type="GO" id="GO:0005737">
    <property type="term" value="C:cytoplasm"/>
    <property type="evidence" value="ECO:0007669"/>
    <property type="project" value="TreeGrafter"/>
</dbReference>
<dbReference type="SUPFAM" id="SSF48439">
    <property type="entry name" value="Protein prenylyltransferase"/>
    <property type="match status" value="1"/>
</dbReference>
<evidence type="ECO:0000313" key="5">
    <source>
        <dbReference type="EMBL" id="RPB07032.1"/>
    </source>
</evidence>